<name>A0ABS4U013_9PSEU</name>
<feature type="transmembrane region" description="Helical" evidence="5">
    <location>
        <begin position="98"/>
        <end position="121"/>
    </location>
</feature>
<feature type="transmembrane region" description="Helical" evidence="5">
    <location>
        <begin position="163"/>
        <end position="187"/>
    </location>
</feature>
<keyword evidence="8" id="KW-1185">Reference proteome</keyword>
<dbReference type="SUPFAM" id="SSF103473">
    <property type="entry name" value="MFS general substrate transporter"/>
    <property type="match status" value="1"/>
</dbReference>
<dbReference type="Gene3D" id="1.20.1250.20">
    <property type="entry name" value="MFS general substrate transporter like domains"/>
    <property type="match status" value="1"/>
</dbReference>
<reference evidence="7 8" key="1">
    <citation type="submission" date="2021-03" db="EMBL/GenBank/DDBJ databases">
        <title>Sequencing the genomes of 1000 actinobacteria strains.</title>
        <authorList>
            <person name="Klenk H.-P."/>
        </authorList>
    </citation>
    <scope>NUCLEOTIDE SEQUENCE [LARGE SCALE GENOMIC DNA]</scope>
    <source>
        <strain evidence="7 8">DSM 46670</strain>
    </source>
</reference>
<dbReference type="Proteomes" id="UP001519332">
    <property type="component" value="Unassembled WGS sequence"/>
</dbReference>
<dbReference type="PROSITE" id="PS50850">
    <property type="entry name" value="MFS"/>
    <property type="match status" value="1"/>
</dbReference>
<feature type="transmembrane region" description="Helical" evidence="5">
    <location>
        <begin position="208"/>
        <end position="228"/>
    </location>
</feature>
<evidence type="ECO:0000259" key="6">
    <source>
        <dbReference type="PROSITE" id="PS50850"/>
    </source>
</evidence>
<feature type="transmembrane region" description="Helical" evidence="5">
    <location>
        <begin position="354"/>
        <end position="374"/>
    </location>
</feature>
<feature type="transmembrane region" description="Helical" evidence="5">
    <location>
        <begin position="291"/>
        <end position="313"/>
    </location>
</feature>
<dbReference type="InterPro" id="IPR036259">
    <property type="entry name" value="MFS_trans_sf"/>
</dbReference>
<keyword evidence="3 5" id="KW-1133">Transmembrane helix</keyword>
<evidence type="ECO:0000256" key="5">
    <source>
        <dbReference type="SAM" id="Phobius"/>
    </source>
</evidence>
<feature type="transmembrane region" description="Helical" evidence="5">
    <location>
        <begin position="42"/>
        <end position="62"/>
    </location>
</feature>
<dbReference type="PANTHER" id="PTHR23531:SF1">
    <property type="entry name" value="QUINOLENE RESISTANCE PROTEIN NORA"/>
    <property type="match status" value="1"/>
</dbReference>
<feature type="transmembrane region" description="Helical" evidence="5">
    <location>
        <begin position="240"/>
        <end position="258"/>
    </location>
</feature>
<dbReference type="InterPro" id="IPR020846">
    <property type="entry name" value="MFS_dom"/>
</dbReference>
<keyword evidence="4 5" id="KW-0472">Membrane</keyword>
<feature type="domain" description="Major facilitator superfamily (MFS) profile" evidence="6">
    <location>
        <begin position="7"/>
        <end position="378"/>
    </location>
</feature>
<feature type="transmembrane region" description="Helical" evidence="5">
    <location>
        <begin position="133"/>
        <end position="157"/>
    </location>
</feature>
<feature type="transmembrane region" description="Helical" evidence="5">
    <location>
        <begin position="325"/>
        <end position="348"/>
    </location>
</feature>
<evidence type="ECO:0000256" key="3">
    <source>
        <dbReference type="ARBA" id="ARBA00022989"/>
    </source>
</evidence>
<evidence type="ECO:0000256" key="2">
    <source>
        <dbReference type="ARBA" id="ARBA00022692"/>
    </source>
</evidence>
<dbReference type="RefSeq" id="WP_209646682.1">
    <property type="nucleotide sequence ID" value="NZ_JAGINW010000001.1"/>
</dbReference>
<gene>
    <name evidence="7" type="ORF">JOF56_010386</name>
</gene>
<comment type="caution">
    <text evidence="7">The sequence shown here is derived from an EMBL/GenBank/DDBJ whole genome shotgun (WGS) entry which is preliminary data.</text>
</comment>
<dbReference type="Pfam" id="PF07690">
    <property type="entry name" value="MFS_1"/>
    <property type="match status" value="1"/>
</dbReference>
<sequence>MSPRAAPVFRLWLAVLLGNLAFGGSLQALPELVVQRLHSGPVLLGFAVGLAFAATALSRPVAGYIADCGYSRRVVLAGSLLTAIGGIGQLLASNAAILLAARVLMGVGDAALFSGALPWVLAGTPEERRGRVASWFGLSMWSGLALGPVLATLLQHWTGDDNAVWVLVIALGAAAAVPVLTTARPPAPSQERPRWREIIPRGAARPGLVLWLASYGYGTVSAFAVLFLQENHGSGETVPLTVFAAGYVLTRVAGGGLIDRFGGELVAGVSLLVELSGLAVVAVSASPLVTLVGLALAGIGTALVYPSTVIITLKRGGLMRAGASVGALTSCWDLGVMAAGPLGGIFVAAFGYPVAFAVAAGSAGASALVVRWMITRRAVTAG</sequence>
<dbReference type="EMBL" id="JAGINW010000001">
    <property type="protein sequence ID" value="MBP2330001.1"/>
    <property type="molecule type" value="Genomic_DNA"/>
</dbReference>
<dbReference type="InterPro" id="IPR052714">
    <property type="entry name" value="MFS_Exporter"/>
</dbReference>
<feature type="transmembrane region" description="Helical" evidence="5">
    <location>
        <begin position="74"/>
        <end position="92"/>
    </location>
</feature>
<dbReference type="PANTHER" id="PTHR23531">
    <property type="entry name" value="QUINOLENE RESISTANCE PROTEIN NORA"/>
    <property type="match status" value="1"/>
</dbReference>
<evidence type="ECO:0000313" key="7">
    <source>
        <dbReference type="EMBL" id="MBP2330001.1"/>
    </source>
</evidence>
<evidence type="ECO:0000313" key="8">
    <source>
        <dbReference type="Proteomes" id="UP001519332"/>
    </source>
</evidence>
<keyword evidence="2 5" id="KW-0812">Transmembrane</keyword>
<evidence type="ECO:0000256" key="4">
    <source>
        <dbReference type="ARBA" id="ARBA00023136"/>
    </source>
</evidence>
<evidence type="ECO:0000256" key="1">
    <source>
        <dbReference type="ARBA" id="ARBA00004651"/>
    </source>
</evidence>
<proteinExistence type="predicted"/>
<feature type="transmembrane region" description="Helical" evidence="5">
    <location>
        <begin position="265"/>
        <end position="285"/>
    </location>
</feature>
<dbReference type="InterPro" id="IPR011701">
    <property type="entry name" value="MFS"/>
</dbReference>
<protein>
    <submittedName>
        <fullName evidence="7">MFS family permease</fullName>
    </submittedName>
</protein>
<organism evidence="7 8">
    <name type="scientific">Kibdelosporangium banguiense</name>
    <dbReference type="NCBI Taxonomy" id="1365924"/>
    <lineage>
        <taxon>Bacteria</taxon>
        <taxon>Bacillati</taxon>
        <taxon>Actinomycetota</taxon>
        <taxon>Actinomycetes</taxon>
        <taxon>Pseudonocardiales</taxon>
        <taxon>Pseudonocardiaceae</taxon>
        <taxon>Kibdelosporangium</taxon>
    </lineage>
</organism>
<comment type="subcellular location">
    <subcellularLocation>
        <location evidence="1">Cell membrane</location>
        <topology evidence="1">Multi-pass membrane protein</topology>
    </subcellularLocation>
</comment>
<accession>A0ABS4U013</accession>